<evidence type="ECO:0000256" key="4">
    <source>
        <dbReference type="ARBA" id="ARBA00022723"/>
    </source>
</evidence>
<evidence type="ECO:0000256" key="2">
    <source>
        <dbReference type="ARBA" id="ARBA00010617"/>
    </source>
</evidence>
<gene>
    <name evidence="11" type="ORF">N8I77_001733</name>
</gene>
<evidence type="ECO:0000256" key="6">
    <source>
        <dbReference type="ARBA" id="ARBA00023004"/>
    </source>
</evidence>
<dbReference type="InterPro" id="IPR047146">
    <property type="entry name" value="Cyt_P450_E_CYP52_fungi"/>
</dbReference>
<comment type="cofactor">
    <cofactor evidence="1 8">
        <name>heme</name>
        <dbReference type="ChEBI" id="CHEBI:30413"/>
    </cofactor>
</comment>
<dbReference type="InterPro" id="IPR001128">
    <property type="entry name" value="Cyt_P450"/>
</dbReference>
<dbReference type="PRINTS" id="PR00385">
    <property type="entry name" value="P450"/>
</dbReference>
<organism evidence="11 12">
    <name type="scientific">Phomopsis amygdali</name>
    <name type="common">Fusicoccum amygdali</name>
    <dbReference type="NCBI Taxonomy" id="1214568"/>
    <lineage>
        <taxon>Eukaryota</taxon>
        <taxon>Fungi</taxon>
        <taxon>Dikarya</taxon>
        <taxon>Ascomycota</taxon>
        <taxon>Pezizomycotina</taxon>
        <taxon>Sordariomycetes</taxon>
        <taxon>Sordariomycetidae</taxon>
        <taxon>Diaporthales</taxon>
        <taxon>Diaporthaceae</taxon>
        <taxon>Diaporthe</taxon>
    </lineage>
</organism>
<evidence type="ECO:0000313" key="12">
    <source>
        <dbReference type="Proteomes" id="UP001265746"/>
    </source>
</evidence>
<dbReference type="PANTHER" id="PTHR24287:SF1">
    <property type="entry name" value="P450, PUTATIVE (EUROFUNG)-RELATED"/>
    <property type="match status" value="1"/>
</dbReference>
<dbReference type="SUPFAM" id="SSF48264">
    <property type="entry name" value="Cytochrome P450"/>
    <property type="match status" value="1"/>
</dbReference>
<dbReference type="PRINTS" id="PR00463">
    <property type="entry name" value="EP450I"/>
</dbReference>
<evidence type="ECO:0008006" key="13">
    <source>
        <dbReference type="Google" id="ProtNLM"/>
    </source>
</evidence>
<dbReference type="PANTHER" id="PTHR24287">
    <property type="entry name" value="P450, PUTATIVE (EUROFUNG)-RELATED"/>
    <property type="match status" value="1"/>
</dbReference>
<evidence type="ECO:0000256" key="9">
    <source>
        <dbReference type="RuleBase" id="RU000461"/>
    </source>
</evidence>
<dbReference type="InterPro" id="IPR017972">
    <property type="entry name" value="Cyt_P450_CS"/>
</dbReference>
<keyword evidence="12" id="KW-1185">Reference proteome</keyword>
<comment type="caution">
    <text evidence="11">The sequence shown here is derived from an EMBL/GenBank/DDBJ whole genome shotgun (WGS) entry which is preliminary data.</text>
</comment>
<sequence>MFVTLVLMVVRALVRYLIQLKSKRFCSNSLVQRYPHVVPCFGPDLILQIRWDFHRGQLSEGMRRRHAFYGPTFSTQNLFDECIYTIEPENIRTITKNKFDEFEKSEWVSEAAKHIGSGILVNEGEAWRFSRAKLKPIFGKTEAREPALLEPHVRRLIANMEALAESGASFEFHGLVDMLMLDVVTEFLFGESTGCLESPRSPKGKEGVEFLARVRSFDGPSAKFMAIGAPAWVELRCSYPKLNDMVIGMKAFFRRKLAESIAGPKSSEARSSPGSVFKMMEAADISDEQIQSELQNIFFASWDTTSALLANIVYVLLQNHGVQDRLREEIRSLHGESPTKQDLNKMKYLRLVVEEGLRLYSPVTSNSRRAKRDTILPRGGGQDGQGPIIVRAGTTIVWSTYSLNRDPQWYGSDWAEFKPERWASVIRSRAIGCTAATAGQSSASSDSDAGQSQTSSSEDCRDSFFKPFGSGPRACLGQQIARNEVSYIIVRLLQEFPRLRAKEEVEPKPFREAKAVSFYNAYGVWVSVR</sequence>
<reference evidence="11" key="1">
    <citation type="submission" date="2023-06" db="EMBL/GenBank/DDBJ databases">
        <authorList>
            <person name="Noh H."/>
        </authorList>
    </citation>
    <scope>NUCLEOTIDE SEQUENCE</scope>
    <source>
        <strain evidence="11">DUCC20226</strain>
    </source>
</reference>
<evidence type="ECO:0000256" key="7">
    <source>
        <dbReference type="ARBA" id="ARBA00023033"/>
    </source>
</evidence>
<feature type="compositionally biased region" description="Low complexity" evidence="10">
    <location>
        <begin position="437"/>
        <end position="457"/>
    </location>
</feature>
<dbReference type="GO" id="GO:0004497">
    <property type="term" value="F:monooxygenase activity"/>
    <property type="evidence" value="ECO:0007669"/>
    <property type="project" value="UniProtKB-KW"/>
</dbReference>
<dbReference type="Pfam" id="PF00067">
    <property type="entry name" value="p450"/>
    <property type="match status" value="1"/>
</dbReference>
<keyword evidence="5 9" id="KW-0560">Oxidoreductase</keyword>
<evidence type="ECO:0000256" key="3">
    <source>
        <dbReference type="ARBA" id="ARBA00022617"/>
    </source>
</evidence>
<dbReference type="GO" id="GO:0005506">
    <property type="term" value="F:iron ion binding"/>
    <property type="evidence" value="ECO:0007669"/>
    <property type="project" value="InterPro"/>
</dbReference>
<keyword evidence="7 9" id="KW-0503">Monooxygenase</keyword>
<keyword evidence="6 8" id="KW-0408">Iron</keyword>
<evidence type="ECO:0000256" key="1">
    <source>
        <dbReference type="ARBA" id="ARBA00001971"/>
    </source>
</evidence>
<feature type="binding site" description="axial binding residue" evidence="8">
    <location>
        <position position="475"/>
    </location>
    <ligand>
        <name>heme</name>
        <dbReference type="ChEBI" id="CHEBI:30413"/>
    </ligand>
    <ligandPart>
        <name>Fe</name>
        <dbReference type="ChEBI" id="CHEBI:18248"/>
    </ligandPart>
</feature>
<comment type="similarity">
    <text evidence="2 9">Belongs to the cytochrome P450 family.</text>
</comment>
<proteinExistence type="inferred from homology"/>
<dbReference type="Proteomes" id="UP001265746">
    <property type="component" value="Unassembled WGS sequence"/>
</dbReference>
<dbReference type="EMBL" id="JAUJFL010000001">
    <property type="protein sequence ID" value="KAK2614945.1"/>
    <property type="molecule type" value="Genomic_DNA"/>
</dbReference>
<feature type="region of interest" description="Disordered" evidence="10">
    <location>
        <begin position="437"/>
        <end position="461"/>
    </location>
</feature>
<dbReference type="InterPro" id="IPR036396">
    <property type="entry name" value="Cyt_P450_sf"/>
</dbReference>
<dbReference type="AlphaFoldDB" id="A0AAD9STE0"/>
<evidence type="ECO:0000256" key="5">
    <source>
        <dbReference type="ARBA" id="ARBA00023002"/>
    </source>
</evidence>
<evidence type="ECO:0000256" key="10">
    <source>
        <dbReference type="SAM" id="MobiDB-lite"/>
    </source>
</evidence>
<accession>A0AAD9STE0</accession>
<dbReference type="GO" id="GO:0020037">
    <property type="term" value="F:heme binding"/>
    <property type="evidence" value="ECO:0007669"/>
    <property type="project" value="InterPro"/>
</dbReference>
<dbReference type="GO" id="GO:0016705">
    <property type="term" value="F:oxidoreductase activity, acting on paired donors, with incorporation or reduction of molecular oxygen"/>
    <property type="evidence" value="ECO:0007669"/>
    <property type="project" value="InterPro"/>
</dbReference>
<keyword evidence="4 8" id="KW-0479">Metal-binding</keyword>
<name>A0AAD9STE0_PHOAM</name>
<dbReference type="InterPro" id="IPR002401">
    <property type="entry name" value="Cyt_P450_E_grp-I"/>
</dbReference>
<dbReference type="Gene3D" id="1.10.630.10">
    <property type="entry name" value="Cytochrome P450"/>
    <property type="match status" value="1"/>
</dbReference>
<dbReference type="PROSITE" id="PS00086">
    <property type="entry name" value="CYTOCHROME_P450"/>
    <property type="match status" value="1"/>
</dbReference>
<evidence type="ECO:0000313" key="11">
    <source>
        <dbReference type="EMBL" id="KAK2614945.1"/>
    </source>
</evidence>
<keyword evidence="3 8" id="KW-0349">Heme</keyword>
<protein>
    <recommendedName>
        <fullName evidence="13">Cytochrome P450</fullName>
    </recommendedName>
</protein>
<evidence type="ECO:0000256" key="8">
    <source>
        <dbReference type="PIRSR" id="PIRSR602401-1"/>
    </source>
</evidence>